<feature type="compositionally biased region" description="Basic and acidic residues" evidence="1">
    <location>
        <begin position="90"/>
        <end position="101"/>
    </location>
</feature>
<keyword evidence="3" id="KW-1185">Reference proteome</keyword>
<dbReference type="OrthoDB" id="74764at2759"/>
<dbReference type="Gene3D" id="1.20.5.460">
    <property type="entry name" value="Single helix bin"/>
    <property type="match status" value="1"/>
</dbReference>
<evidence type="ECO:0000313" key="3">
    <source>
        <dbReference type="Proteomes" id="UP000824540"/>
    </source>
</evidence>
<proteinExistence type="predicted"/>
<reference evidence="2" key="1">
    <citation type="thesis" date="2021" institute="BYU ScholarsArchive" country="Provo, UT, USA">
        <title>Applications of and Algorithms for Genome Assembly and Genomic Analyses with an Emphasis on Marine Teleosts.</title>
        <authorList>
            <person name="Pickett B.D."/>
        </authorList>
    </citation>
    <scope>NUCLEOTIDE SEQUENCE</scope>
    <source>
        <strain evidence="2">HI-2016</strain>
    </source>
</reference>
<dbReference type="Proteomes" id="UP000824540">
    <property type="component" value="Unassembled WGS sequence"/>
</dbReference>
<feature type="region of interest" description="Disordered" evidence="1">
    <location>
        <begin position="72"/>
        <end position="189"/>
    </location>
</feature>
<comment type="caution">
    <text evidence="2">The sequence shown here is derived from an EMBL/GenBank/DDBJ whole genome shotgun (WGS) entry which is preliminary data.</text>
</comment>
<accession>A0A8T2PL88</accession>
<evidence type="ECO:0000313" key="2">
    <source>
        <dbReference type="EMBL" id="KAG9352081.1"/>
    </source>
</evidence>
<feature type="compositionally biased region" description="Polar residues" evidence="1">
    <location>
        <begin position="153"/>
        <end position="170"/>
    </location>
</feature>
<dbReference type="AlphaFoldDB" id="A0A8T2PL88"/>
<organism evidence="2 3">
    <name type="scientific">Albula glossodonta</name>
    <name type="common">roundjaw bonefish</name>
    <dbReference type="NCBI Taxonomy" id="121402"/>
    <lineage>
        <taxon>Eukaryota</taxon>
        <taxon>Metazoa</taxon>
        <taxon>Chordata</taxon>
        <taxon>Craniata</taxon>
        <taxon>Vertebrata</taxon>
        <taxon>Euteleostomi</taxon>
        <taxon>Actinopterygii</taxon>
        <taxon>Neopterygii</taxon>
        <taxon>Teleostei</taxon>
        <taxon>Albuliformes</taxon>
        <taxon>Albulidae</taxon>
        <taxon>Albula</taxon>
    </lineage>
</organism>
<evidence type="ECO:0000256" key="1">
    <source>
        <dbReference type="SAM" id="MobiDB-lite"/>
    </source>
</evidence>
<sequence length="189" mass="21213">MVINESAVGLCTPTVLCSRADEPLNPRQALVRRLSVINLENFRRQYARRRWKLSFRIVALCNHLTRMMKKEHRKQEDELVGVFGDGGPEGLRERPGGRDPAEETQNQEEEQHFLNPSPLSTAPPPLPAPTSLHPLPHPMLPRSALPCPALPHSTFSSSARLQPGANASSKSAEHVTERRIPDRWTQTLK</sequence>
<dbReference type="EMBL" id="JAFBMS010000005">
    <property type="protein sequence ID" value="KAG9352081.1"/>
    <property type="molecule type" value="Genomic_DNA"/>
</dbReference>
<name>A0A8T2PL88_9TELE</name>
<feature type="compositionally biased region" description="Basic and acidic residues" evidence="1">
    <location>
        <begin position="171"/>
        <end position="182"/>
    </location>
</feature>
<protein>
    <submittedName>
        <fullName evidence="2">Uncharacterized protein</fullName>
    </submittedName>
</protein>
<gene>
    <name evidence="2" type="ORF">JZ751_020494</name>
</gene>